<reference evidence="1" key="2">
    <citation type="submission" date="2021-02" db="EMBL/GenBank/DDBJ databases">
        <authorList>
            <person name="Kimball J.A."/>
            <person name="Haas M.W."/>
            <person name="Macchietto M."/>
            <person name="Kono T."/>
            <person name="Duquette J."/>
            <person name="Shao M."/>
        </authorList>
    </citation>
    <scope>NUCLEOTIDE SEQUENCE</scope>
    <source>
        <tissue evidence="1">Fresh leaf tissue</tissue>
    </source>
</reference>
<evidence type="ECO:0000313" key="2">
    <source>
        <dbReference type="Proteomes" id="UP000729402"/>
    </source>
</evidence>
<name>A0A8J5RQ06_ZIZPA</name>
<evidence type="ECO:0000313" key="1">
    <source>
        <dbReference type="EMBL" id="KAG8051832.1"/>
    </source>
</evidence>
<keyword evidence="2" id="KW-1185">Reference proteome</keyword>
<organism evidence="1 2">
    <name type="scientific">Zizania palustris</name>
    <name type="common">Northern wild rice</name>
    <dbReference type="NCBI Taxonomy" id="103762"/>
    <lineage>
        <taxon>Eukaryota</taxon>
        <taxon>Viridiplantae</taxon>
        <taxon>Streptophyta</taxon>
        <taxon>Embryophyta</taxon>
        <taxon>Tracheophyta</taxon>
        <taxon>Spermatophyta</taxon>
        <taxon>Magnoliopsida</taxon>
        <taxon>Liliopsida</taxon>
        <taxon>Poales</taxon>
        <taxon>Poaceae</taxon>
        <taxon>BOP clade</taxon>
        <taxon>Oryzoideae</taxon>
        <taxon>Oryzeae</taxon>
        <taxon>Zizaniinae</taxon>
        <taxon>Zizania</taxon>
    </lineage>
</organism>
<protein>
    <submittedName>
        <fullName evidence="1">Uncharacterized protein</fullName>
    </submittedName>
</protein>
<gene>
    <name evidence="1" type="ORF">GUJ93_ZPchr0001g29947</name>
</gene>
<comment type="caution">
    <text evidence="1">The sequence shown here is derived from an EMBL/GenBank/DDBJ whole genome shotgun (WGS) entry which is preliminary data.</text>
</comment>
<dbReference type="AlphaFoldDB" id="A0A8J5RQ06"/>
<dbReference type="EMBL" id="JAAALK010000288">
    <property type="protein sequence ID" value="KAG8051832.1"/>
    <property type="molecule type" value="Genomic_DNA"/>
</dbReference>
<proteinExistence type="predicted"/>
<dbReference type="Proteomes" id="UP000729402">
    <property type="component" value="Unassembled WGS sequence"/>
</dbReference>
<reference evidence="1" key="1">
    <citation type="journal article" date="2021" name="bioRxiv">
        <title>Whole Genome Assembly and Annotation of Northern Wild Rice, Zizania palustris L., Supports a Whole Genome Duplication in the Zizania Genus.</title>
        <authorList>
            <person name="Haas M."/>
            <person name="Kono T."/>
            <person name="Macchietto M."/>
            <person name="Millas R."/>
            <person name="McGilp L."/>
            <person name="Shao M."/>
            <person name="Duquette J."/>
            <person name="Hirsch C.N."/>
            <person name="Kimball J."/>
        </authorList>
    </citation>
    <scope>NUCLEOTIDE SEQUENCE</scope>
    <source>
        <tissue evidence="1">Fresh leaf tissue</tissue>
    </source>
</reference>
<accession>A0A8J5RQ06</accession>
<sequence>MKGSLLPPPASYPILAEVAEEQMSEEGQVAEEVSMATMMQGAKESHVAEPEDLGQALVLEIQMAEPRNPRQVDAEGVQVA</sequence>